<evidence type="ECO:0000313" key="4">
    <source>
        <dbReference type="Proteomes" id="UP000054549"/>
    </source>
</evidence>
<dbReference type="Pfam" id="PF13877">
    <property type="entry name" value="RPAP3_C"/>
    <property type="match status" value="1"/>
</dbReference>
<feature type="region of interest" description="Disordered" evidence="1">
    <location>
        <begin position="1"/>
        <end position="122"/>
    </location>
</feature>
<dbReference type="HOGENOM" id="CLU_1156778_0_0_1"/>
<feature type="compositionally biased region" description="Low complexity" evidence="1">
    <location>
        <begin position="31"/>
        <end position="48"/>
    </location>
</feature>
<evidence type="ECO:0000259" key="2">
    <source>
        <dbReference type="Pfam" id="PF13877"/>
    </source>
</evidence>
<dbReference type="Proteomes" id="UP000054549">
    <property type="component" value="Unassembled WGS sequence"/>
</dbReference>
<dbReference type="AlphaFoldDB" id="A0A0C2WX22"/>
<name>A0A0C2WX22_AMAMK</name>
<dbReference type="OrthoDB" id="629492at2759"/>
<dbReference type="InterPro" id="IPR025986">
    <property type="entry name" value="RPAP3-like_C"/>
</dbReference>
<dbReference type="EMBL" id="KN818285">
    <property type="protein sequence ID" value="KIL61376.1"/>
    <property type="molecule type" value="Genomic_DNA"/>
</dbReference>
<evidence type="ECO:0000256" key="1">
    <source>
        <dbReference type="SAM" id="MobiDB-lite"/>
    </source>
</evidence>
<feature type="domain" description="RNA-polymerase II-associated protein 3-like C-terminal" evidence="2">
    <location>
        <begin position="132"/>
        <end position="226"/>
    </location>
</feature>
<accession>A0A0C2WX22</accession>
<reference evidence="3 4" key="1">
    <citation type="submission" date="2014-04" db="EMBL/GenBank/DDBJ databases">
        <title>Evolutionary Origins and Diversification of the Mycorrhizal Mutualists.</title>
        <authorList>
            <consortium name="DOE Joint Genome Institute"/>
            <consortium name="Mycorrhizal Genomics Consortium"/>
            <person name="Kohler A."/>
            <person name="Kuo A."/>
            <person name="Nagy L.G."/>
            <person name="Floudas D."/>
            <person name="Copeland A."/>
            <person name="Barry K.W."/>
            <person name="Cichocki N."/>
            <person name="Veneault-Fourrey C."/>
            <person name="LaButti K."/>
            <person name="Lindquist E.A."/>
            <person name="Lipzen A."/>
            <person name="Lundell T."/>
            <person name="Morin E."/>
            <person name="Murat C."/>
            <person name="Riley R."/>
            <person name="Ohm R."/>
            <person name="Sun H."/>
            <person name="Tunlid A."/>
            <person name="Henrissat B."/>
            <person name="Grigoriev I.V."/>
            <person name="Hibbett D.S."/>
            <person name="Martin F."/>
        </authorList>
    </citation>
    <scope>NUCLEOTIDE SEQUENCE [LARGE SCALE GENOMIC DNA]</scope>
    <source>
        <strain evidence="3 4">Koide BX008</strain>
    </source>
</reference>
<dbReference type="STRING" id="946122.A0A0C2WX22"/>
<dbReference type="InParanoid" id="A0A0C2WX22"/>
<keyword evidence="4" id="KW-1185">Reference proteome</keyword>
<protein>
    <recommendedName>
        <fullName evidence="2">RNA-polymerase II-associated protein 3-like C-terminal domain-containing protein</fullName>
    </recommendedName>
</protein>
<proteinExistence type="predicted"/>
<feature type="compositionally biased region" description="Polar residues" evidence="1">
    <location>
        <begin position="86"/>
        <end position="106"/>
    </location>
</feature>
<sequence length="250" mass="26833">MTPVSTRSLKSPSASSVPPTQLSQSKPKPPTTASIPTASVTSASTATLPPKPSQSNFAEAKATRDSSRPSHVGPSAGVGGGIFRPNGQNTTFSPRTQTSASASVSDTIREAQPPTNSATRFPLNIAIGNGSPMTMFNFNKKWEANPVAEDRWKLITSIPPTNIPSMCKSSLEPSLFISIVDLLRAVAESNSEQDKDTREVIKAYLNAFGGVPRLNTVLLFLSEKEKSRVRELWKLLGVENLSGNWNVLVR</sequence>
<organism evidence="3 4">
    <name type="scientific">Amanita muscaria (strain Koide BX008)</name>
    <dbReference type="NCBI Taxonomy" id="946122"/>
    <lineage>
        <taxon>Eukaryota</taxon>
        <taxon>Fungi</taxon>
        <taxon>Dikarya</taxon>
        <taxon>Basidiomycota</taxon>
        <taxon>Agaricomycotina</taxon>
        <taxon>Agaricomycetes</taxon>
        <taxon>Agaricomycetidae</taxon>
        <taxon>Agaricales</taxon>
        <taxon>Pluteineae</taxon>
        <taxon>Amanitaceae</taxon>
        <taxon>Amanita</taxon>
    </lineage>
</organism>
<feature type="compositionally biased region" description="Polar residues" evidence="1">
    <location>
        <begin position="1"/>
        <end position="26"/>
    </location>
</feature>
<gene>
    <name evidence="3" type="ORF">M378DRAFT_858153</name>
</gene>
<evidence type="ECO:0000313" key="3">
    <source>
        <dbReference type="EMBL" id="KIL61376.1"/>
    </source>
</evidence>